<evidence type="ECO:0000313" key="5">
    <source>
        <dbReference type="EMBL" id="RKD75633.1"/>
    </source>
</evidence>
<dbReference type="OrthoDB" id="9800108at2"/>
<keyword evidence="6" id="KW-1185">Reference proteome</keyword>
<dbReference type="Pfam" id="PF01329">
    <property type="entry name" value="Pterin_4a"/>
    <property type="match status" value="1"/>
</dbReference>
<evidence type="ECO:0000256" key="1">
    <source>
        <dbReference type="ARBA" id="ARBA00001554"/>
    </source>
</evidence>
<dbReference type="InterPro" id="IPR001533">
    <property type="entry name" value="Pterin_deHydtase"/>
</dbReference>
<dbReference type="PANTHER" id="PTHR12599:SF0">
    <property type="entry name" value="PTERIN-4-ALPHA-CARBINOLAMINE DEHYDRATASE"/>
    <property type="match status" value="1"/>
</dbReference>
<evidence type="ECO:0000313" key="6">
    <source>
        <dbReference type="Proteomes" id="UP000285120"/>
    </source>
</evidence>
<reference evidence="5 6" key="1">
    <citation type="submission" date="2018-09" db="EMBL/GenBank/DDBJ databases">
        <title>Genomic Encyclopedia of Archaeal and Bacterial Type Strains, Phase II (KMG-II): from individual species to whole genera.</title>
        <authorList>
            <person name="Goeker M."/>
        </authorList>
    </citation>
    <scope>NUCLEOTIDE SEQUENCE [LARGE SCALE GENOMIC DNA]</scope>
    <source>
        <strain evidence="5 6">DSM 17008</strain>
    </source>
</reference>
<gene>
    <name evidence="5" type="ORF">ATL39_1334</name>
</gene>
<comment type="caution">
    <text evidence="5">The sequence shown here is derived from an EMBL/GenBank/DDBJ whole genome shotgun (WGS) entry which is preliminary data.</text>
</comment>
<sequence>MTLNNEEIENYLQTLNGWERKDAKTLERRFQFDAFPTGIRFVDQLAEHAENVQHHPEIIINYTNISIRLCTHDAGGITMKDIESAEAYNKIFDQQSF</sequence>
<comment type="similarity">
    <text evidence="2">Belongs to the pterin-4-alpha-carbinolamine dehydratase family.</text>
</comment>
<dbReference type="GO" id="GO:0006729">
    <property type="term" value="P:tetrahydrobiopterin biosynthetic process"/>
    <property type="evidence" value="ECO:0007669"/>
    <property type="project" value="InterPro"/>
</dbReference>
<keyword evidence="4" id="KW-0456">Lyase</keyword>
<dbReference type="GO" id="GO:0008124">
    <property type="term" value="F:4-alpha-hydroxytetrahydrobiopterin dehydratase activity"/>
    <property type="evidence" value="ECO:0007669"/>
    <property type="project" value="UniProtKB-EC"/>
</dbReference>
<dbReference type="Proteomes" id="UP000285120">
    <property type="component" value="Unassembled WGS sequence"/>
</dbReference>
<dbReference type="PANTHER" id="PTHR12599">
    <property type="entry name" value="PTERIN-4-ALPHA-CARBINOLAMINE DEHYDRATASE"/>
    <property type="match status" value="1"/>
</dbReference>
<evidence type="ECO:0000256" key="2">
    <source>
        <dbReference type="ARBA" id="ARBA00006472"/>
    </source>
</evidence>
<protein>
    <recommendedName>
        <fullName evidence="3">4a-hydroxytetrahydrobiopterin dehydratase</fullName>
        <ecNumber evidence="3">4.2.1.96</ecNumber>
    </recommendedName>
</protein>
<dbReference type="SUPFAM" id="SSF55248">
    <property type="entry name" value="PCD-like"/>
    <property type="match status" value="1"/>
</dbReference>
<evidence type="ECO:0000256" key="4">
    <source>
        <dbReference type="ARBA" id="ARBA00023239"/>
    </source>
</evidence>
<organism evidence="5 6">
    <name type="scientific">Sinobaca qinghaiensis</name>
    <dbReference type="NCBI Taxonomy" id="342944"/>
    <lineage>
        <taxon>Bacteria</taxon>
        <taxon>Bacillati</taxon>
        <taxon>Bacillota</taxon>
        <taxon>Bacilli</taxon>
        <taxon>Bacillales</taxon>
        <taxon>Sporolactobacillaceae</taxon>
        <taxon>Sinobaca</taxon>
    </lineage>
</organism>
<dbReference type="AlphaFoldDB" id="A0A419V6M2"/>
<dbReference type="Gene3D" id="3.30.1360.20">
    <property type="entry name" value="Transcriptional coactivator/pterin dehydratase"/>
    <property type="match status" value="1"/>
</dbReference>
<dbReference type="EMBL" id="RAPK01000007">
    <property type="protein sequence ID" value="RKD75633.1"/>
    <property type="molecule type" value="Genomic_DNA"/>
</dbReference>
<proteinExistence type="inferred from homology"/>
<dbReference type="NCBIfam" id="NF002017">
    <property type="entry name" value="PRK00823.1-2"/>
    <property type="match status" value="1"/>
</dbReference>
<evidence type="ECO:0000256" key="3">
    <source>
        <dbReference type="ARBA" id="ARBA00013252"/>
    </source>
</evidence>
<dbReference type="EC" id="4.2.1.96" evidence="3"/>
<accession>A0A419V6M2</accession>
<dbReference type="InterPro" id="IPR036428">
    <property type="entry name" value="PCD_sf"/>
</dbReference>
<dbReference type="RefSeq" id="WP_120192497.1">
    <property type="nucleotide sequence ID" value="NZ_RAPK01000007.1"/>
</dbReference>
<dbReference type="CDD" id="cd00488">
    <property type="entry name" value="PCD_DCoH"/>
    <property type="match status" value="1"/>
</dbReference>
<comment type="catalytic activity">
    <reaction evidence="1">
        <text>(4aS,6R)-4a-hydroxy-L-erythro-5,6,7,8-tetrahydrobiopterin = (6R)-L-erythro-6,7-dihydrobiopterin + H2O</text>
        <dbReference type="Rhea" id="RHEA:11920"/>
        <dbReference type="ChEBI" id="CHEBI:15377"/>
        <dbReference type="ChEBI" id="CHEBI:15642"/>
        <dbReference type="ChEBI" id="CHEBI:43120"/>
        <dbReference type="EC" id="4.2.1.96"/>
    </reaction>
</comment>
<name>A0A419V6M2_9BACL</name>